<comment type="similarity">
    <text evidence="2">Belongs to the polysaccharide deacetylase family.</text>
</comment>
<evidence type="ECO:0000256" key="3">
    <source>
        <dbReference type="ARBA" id="ARBA00020071"/>
    </source>
</evidence>
<dbReference type="InterPro" id="IPR022560">
    <property type="entry name" value="DUF3473"/>
</dbReference>
<evidence type="ECO:0000256" key="2">
    <source>
        <dbReference type="ARBA" id="ARBA00010973"/>
    </source>
</evidence>
<dbReference type="EMBL" id="JBHLVZ010000033">
    <property type="protein sequence ID" value="MFC0386538.1"/>
    <property type="molecule type" value="Genomic_DNA"/>
</dbReference>
<evidence type="ECO:0000313" key="7">
    <source>
        <dbReference type="EMBL" id="MFC0386538.1"/>
    </source>
</evidence>
<evidence type="ECO:0000256" key="5">
    <source>
        <dbReference type="SAM" id="MobiDB-lite"/>
    </source>
</evidence>
<evidence type="ECO:0000256" key="4">
    <source>
        <dbReference type="ARBA" id="ARBA00032976"/>
    </source>
</evidence>
<dbReference type="RefSeq" id="WP_377051096.1">
    <property type="nucleotide sequence ID" value="NZ_JBHLVZ010000033.1"/>
</dbReference>
<dbReference type="PANTHER" id="PTHR47561">
    <property type="entry name" value="POLYSACCHARIDE DEACETYLASE FAMILY PROTEIN (AFU_ORTHOLOGUE AFUA_6G05030)"/>
    <property type="match status" value="1"/>
</dbReference>
<proteinExistence type="inferred from homology"/>
<dbReference type="InterPro" id="IPR002509">
    <property type="entry name" value="NODB_dom"/>
</dbReference>
<feature type="region of interest" description="Disordered" evidence="5">
    <location>
        <begin position="290"/>
        <end position="309"/>
    </location>
</feature>
<evidence type="ECO:0000259" key="6">
    <source>
        <dbReference type="PROSITE" id="PS51677"/>
    </source>
</evidence>
<comment type="function">
    <text evidence="1">Is involved in generating a small heat-stable compound (Nod), an acylated oligomer of N-acetylglucosamine, that stimulates mitosis in various plant protoplasts.</text>
</comment>
<dbReference type="Proteomes" id="UP001589789">
    <property type="component" value="Unassembled WGS sequence"/>
</dbReference>
<accession>A0ABV6ISE9</accession>
<evidence type="ECO:0000313" key="8">
    <source>
        <dbReference type="Proteomes" id="UP001589789"/>
    </source>
</evidence>
<feature type="domain" description="NodB homology" evidence="6">
    <location>
        <begin position="24"/>
        <end position="309"/>
    </location>
</feature>
<comment type="caution">
    <text evidence="7">The sequence shown here is derived from an EMBL/GenBank/DDBJ whole genome shotgun (WGS) entry which is preliminary data.</text>
</comment>
<evidence type="ECO:0000256" key="1">
    <source>
        <dbReference type="ARBA" id="ARBA00003236"/>
    </source>
</evidence>
<dbReference type="Pfam" id="PF11959">
    <property type="entry name" value="DUF3473"/>
    <property type="match status" value="1"/>
</dbReference>
<dbReference type="Gene3D" id="3.20.20.370">
    <property type="entry name" value="Glycoside hydrolase/deacetylase"/>
    <property type="match status" value="1"/>
</dbReference>
<reference evidence="7 8" key="1">
    <citation type="submission" date="2024-09" db="EMBL/GenBank/DDBJ databases">
        <authorList>
            <person name="Sun Q."/>
            <person name="Mori K."/>
        </authorList>
    </citation>
    <scope>NUCLEOTIDE SEQUENCE [LARGE SCALE GENOMIC DNA]</scope>
    <source>
        <strain evidence="7 8">CCM 7468</strain>
    </source>
</reference>
<protein>
    <recommendedName>
        <fullName evidence="3">Chitooligosaccharide deacetylase</fullName>
    </recommendedName>
    <alternativeName>
        <fullName evidence="4">Nodulation protein B</fullName>
    </alternativeName>
</protein>
<dbReference type="InterPro" id="IPR011330">
    <property type="entry name" value="Glyco_hydro/deAcase_b/a-brl"/>
</dbReference>
<name>A0ABV6ISE9_9PROT</name>
<organism evidence="7 8">
    <name type="scientific">Muricoccus vinaceus</name>
    <dbReference type="NCBI Taxonomy" id="424704"/>
    <lineage>
        <taxon>Bacteria</taxon>
        <taxon>Pseudomonadati</taxon>
        <taxon>Pseudomonadota</taxon>
        <taxon>Alphaproteobacteria</taxon>
        <taxon>Acetobacterales</taxon>
        <taxon>Roseomonadaceae</taxon>
        <taxon>Muricoccus</taxon>
    </lineage>
</organism>
<dbReference type="SUPFAM" id="SSF88713">
    <property type="entry name" value="Glycoside hydrolase/deacetylase"/>
    <property type="match status" value="1"/>
</dbReference>
<dbReference type="PROSITE" id="PS51677">
    <property type="entry name" value="NODB"/>
    <property type="match status" value="1"/>
</dbReference>
<gene>
    <name evidence="7" type="ORF">ACFFIC_13430</name>
</gene>
<keyword evidence="8" id="KW-1185">Reference proteome</keyword>
<sequence length="309" mass="33393">MSGGNPPMIPRAGNGFCPFVAIPPRLTFTADIEPNPADPTGRRHLAATAALLDLLEESGARGTFFILGEVAEDAPWLVRDIAARGHEVASHGHTHRPLETLGPAGLRAEAGRARATLQHHSGQPVPGFRAPFFSLTARTEWAAAVIAEAGHAYSSSVLPARGFGHGHPTAPRRPFAWTLDRAELLEIPVPLARLGPARLPFLGGMYLRYLPAWDLRAMAGRLEGPLAWTYCHPYDIDVEEPFRRAPGLGLLSSAFLWANRRNTLHRLRALLRGRTSVPLAERLDEARALAGLPPQSKGSAEEATAAADW</sequence>
<dbReference type="Pfam" id="PF01522">
    <property type="entry name" value="Polysacc_deac_1"/>
    <property type="match status" value="1"/>
</dbReference>
<dbReference type="PANTHER" id="PTHR47561:SF1">
    <property type="entry name" value="POLYSACCHARIDE DEACETYLASE FAMILY PROTEIN (AFU_ORTHOLOGUE AFUA_6G05030)"/>
    <property type="match status" value="1"/>
</dbReference>